<sequence>MPKGYVLVTEAITDDAGIAAYERKAAPTMIAAGARILAVDSAPTTLEGEWHGTRTVLVEFDSVEAAQDWYDSEEYAKAKPLRQAAADCKAVLLTGFEMPKPRSKPGS</sequence>
<reference evidence="3" key="1">
    <citation type="journal article" date="2019" name="Int. J. Syst. Evol. Microbiol.">
        <title>The Global Catalogue of Microorganisms (GCM) 10K type strain sequencing project: providing services to taxonomists for standard genome sequencing and annotation.</title>
        <authorList>
            <consortium name="The Broad Institute Genomics Platform"/>
            <consortium name="The Broad Institute Genome Sequencing Center for Infectious Disease"/>
            <person name="Wu L."/>
            <person name="Ma J."/>
        </authorList>
    </citation>
    <scope>NUCLEOTIDE SEQUENCE [LARGE SCALE GENOMIC DNA]</scope>
    <source>
        <strain evidence="3">IBRC-M 10490</strain>
    </source>
</reference>
<dbReference type="SUPFAM" id="SSF54909">
    <property type="entry name" value="Dimeric alpha+beta barrel"/>
    <property type="match status" value="1"/>
</dbReference>
<proteinExistence type="predicted"/>
<dbReference type="RefSeq" id="WP_378564679.1">
    <property type="nucleotide sequence ID" value="NZ_JBHSDL010000025.1"/>
</dbReference>
<dbReference type="Proteomes" id="UP001595844">
    <property type="component" value="Unassembled WGS sequence"/>
</dbReference>
<name>A0ABV8VN20_9NOCA</name>
<accession>A0ABV8VN20</accession>
<evidence type="ECO:0000259" key="1">
    <source>
        <dbReference type="Pfam" id="PF07045"/>
    </source>
</evidence>
<comment type="caution">
    <text evidence="2">The sequence shown here is derived from an EMBL/GenBank/DDBJ whole genome shotgun (WGS) entry which is preliminary data.</text>
</comment>
<dbReference type="Pfam" id="PF07045">
    <property type="entry name" value="DUF1330"/>
    <property type="match status" value="1"/>
</dbReference>
<keyword evidence="3" id="KW-1185">Reference proteome</keyword>
<dbReference type="EMBL" id="JBHSDL010000025">
    <property type="protein sequence ID" value="MFC4376262.1"/>
    <property type="molecule type" value="Genomic_DNA"/>
</dbReference>
<dbReference type="InterPro" id="IPR011008">
    <property type="entry name" value="Dimeric_a/b-barrel"/>
</dbReference>
<protein>
    <submittedName>
        <fullName evidence="2">DUF1330 domain-containing protein</fullName>
    </submittedName>
</protein>
<feature type="domain" description="DUF1330" evidence="1">
    <location>
        <begin position="3"/>
        <end position="95"/>
    </location>
</feature>
<evidence type="ECO:0000313" key="3">
    <source>
        <dbReference type="Proteomes" id="UP001595844"/>
    </source>
</evidence>
<gene>
    <name evidence="2" type="ORF">ACFO5K_19370</name>
</gene>
<dbReference type="Gene3D" id="3.30.70.100">
    <property type="match status" value="1"/>
</dbReference>
<organism evidence="2 3">
    <name type="scientific">Nocardia halotolerans</name>
    <dbReference type="NCBI Taxonomy" id="1755878"/>
    <lineage>
        <taxon>Bacteria</taxon>
        <taxon>Bacillati</taxon>
        <taxon>Actinomycetota</taxon>
        <taxon>Actinomycetes</taxon>
        <taxon>Mycobacteriales</taxon>
        <taxon>Nocardiaceae</taxon>
        <taxon>Nocardia</taxon>
    </lineage>
</organism>
<evidence type="ECO:0000313" key="2">
    <source>
        <dbReference type="EMBL" id="MFC4376262.1"/>
    </source>
</evidence>
<dbReference type="PANTHER" id="PTHR41521:SF4">
    <property type="entry name" value="BLR0684 PROTEIN"/>
    <property type="match status" value="1"/>
</dbReference>
<dbReference type="PANTHER" id="PTHR41521">
    <property type="match status" value="1"/>
</dbReference>
<dbReference type="InterPro" id="IPR010753">
    <property type="entry name" value="DUF1330"/>
</dbReference>